<gene>
    <name evidence="1" type="ORF">HF909_21790</name>
</gene>
<evidence type="ECO:0008006" key="3">
    <source>
        <dbReference type="Google" id="ProtNLM"/>
    </source>
</evidence>
<dbReference type="Proteomes" id="UP000593970">
    <property type="component" value="Plasmid pUW774mp"/>
</dbReference>
<name>A0AA92QDD9_RALSL</name>
<protein>
    <recommendedName>
        <fullName evidence="3">Tetratricopeptide repeat protein</fullName>
    </recommendedName>
</protein>
<accession>A0AA92QDD9</accession>
<dbReference type="AlphaFoldDB" id="A0AA92QDD9"/>
<dbReference type="Gene3D" id="1.25.40.10">
    <property type="entry name" value="Tetratricopeptide repeat domain"/>
    <property type="match status" value="1"/>
</dbReference>
<dbReference type="SUPFAM" id="SSF48452">
    <property type="entry name" value="TPR-like"/>
    <property type="match status" value="1"/>
</dbReference>
<dbReference type="InterPro" id="IPR011990">
    <property type="entry name" value="TPR-like_helical_dom_sf"/>
</dbReference>
<keyword evidence="1" id="KW-0614">Plasmid</keyword>
<proteinExistence type="predicted"/>
<reference evidence="2" key="1">
    <citation type="submission" date="2020-04" db="EMBL/GenBank/DDBJ databases">
        <title>Ralstonia solanacearum UW576, UW763, UW773, and UW774.</title>
        <authorList>
            <person name="Steidl O."/>
            <person name="Truchon A."/>
            <person name="Allen C."/>
        </authorList>
    </citation>
    <scope>NUCLEOTIDE SEQUENCE [LARGE SCALE GENOMIC DNA]</scope>
    <source>
        <strain evidence="2">UW774</strain>
        <plasmid evidence="2">pUW774mp</plasmid>
    </source>
</reference>
<organism evidence="1 2">
    <name type="scientific">Ralstonia solanacearum</name>
    <name type="common">Pseudomonas solanacearum</name>
    <dbReference type="NCBI Taxonomy" id="305"/>
    <lineage>
        <taxon>Bacteria</taxon>
        <taxon>Pseudomonadati</taxon>
        <taxon>Pseudomonadota</taxon>
        <taxon>Betaproteobacteria</taxon>
        <taxon>Burkholderiales</taxon>
        <taxon>Burkholderiaceae</taxon>
        <taxon>Ralstonia</taxon>
        <taxon>Ralstonia solanacearum species complex</taxon>
    </lineage>
</organism>
<dbReference type="SUPFAM" id="SSF47240">
    <property type="entry name" value="Ferritin-like"/>
    <property type="match status" value="1"/>
</dbReference>
<dbReference type="InterPro" id="IPR009078">
    <property type="entry name" value="Ferritin-like_SF"/>
</dbReference>
<evidence type="ECO:0000313" key="2">
    <source>
        <dbReference type="Proteomes" id="UP000593970"/>
    </source>
</evidence>
<sequence>MASNQVDQAKRIATHFIEALREALDAINKHGDMATIAQGKVFESAGLMQTAIECYCTPAKTGEMEALARLALCQIKAGQAEAALDTATKLTALDSKFACSALATGEVVSAMAILGDALVLADQEEPALAAYKAALNTDANQSYAAGRLASLLLAKGQTAEAVKLAPAIGRNLRFDDVQALLRLSASNAAATPSVSFERVQSLLRVAVPGRPFVISGEPRVAGSATDSSWSADARIEAGDLPSSTRQALGKAWEKTGRDEHASIASFARFILELLSLGAPASLVSAATRAMSDEVRHATSAFDAASSFSGRPVGVGPLSMVDVCIRERKEDIVRALFAEGCVGETIASEQAKQAAIACDHEGMRKMLLGVARDEAHHAELAWASLEWIMSTQPSLIGVMREQLQEIERGWPAIPVSVPAFPAGYGQLSEQAAWMIAERVFHGEICPRAEAMFLGAVIPNVESGKSTLEMTANA</sequence>
<geneLocation type="plasmid" evidence="1 2">
    <name>pUW774mp</name>
</geneLocation>
<dbReference type="EMBL" id="CP051170">
    <property type="protein sequence ID" value="QOK99017.1"/>
    <property type="molecule type" value="Genomic_DNA"/>
</dbReference>
<evidence type="ECO:0000313" key="1">
    <source>
        <dbReference type="EMBL" id="QOK99017.1"/>
    </source>
</evidence>